<reference evidence="2" key="2">
    <citation type="submission" date="2021-01" db="EMBL/GenBank/DDBJ databases">
        <authorList>
            <person name="Schikora-Tamarit M.A."/>
        </authorList>
    </citation>
    <scope>NUCLEOTIDE SEQUENCE</scope>
    <source>
        <strain evidence="2">CBS6075</strain>
    </source>
</reference>
<evidence type="ECO:0000313" key="3">
    <source>
        <dbReference type="Proteomes" id="UP000769157"/>
    </source>
</evidence>
<keyword evidence="3" id="KW-1185">Reference proteome</keyword>
<protein>
    <submittedName>
        <fullName evidence="2">Uncharacterized protein</fullName>
    </submittedName>
</protein>
<reference evidence="2" key="1">
    <citation type="journal article" date="2021" name="Open Biol.">
        <title>Shared evolutionary footprints suggest mitochondrial oxidative damage underlies multiple complex I losses in fungi.</title>
        <authorList>
            <person name="Schikora-Tamarit M.A."/>
            <person name="Marcet-Houben M."/>
            <person name="Nosek J."/>
            <person name="Gabaldon T."/>
        </authorList>
    </citation>
    <scope>NUCLEOTIDE SEQUENCE</scope>
    <source>
        <strain evidence="2">CBS6075</strain>
    </source>
</reference>
<comment type="caution">
    <text evidence="2">The sequence shown here is derived from an EMBL/GenBank/DDBJ whole genome shotgun (WGS) entry which is preliminary data.</text>
</comment>
<proteinExistence type="predicted"/>
<dbReference type="GeneID" id="70237813"/>
<dbReference type="RefSeq" id="XP_046059686.1">
    <property type="nucleotide sequence ID" value="XM_046207075.1"/>
</dbReference>
<feature type="region of interest" description="Disordered" evidence="1">
    <location>
        <begin position="16"/>
        <end position="48"/>
    </location>
</feature>
<dbReference type="Proteomes" id="UP000769157">
    <property type="component" value="Unassembled WGS sequence"/>
</dbReference>
<evidence type="ECO:0000256" key="1">
    <source>
        <dbReference type="SAM" id="MobiDB-lite"/>
    </source>
</evidence>
<organism evidence="2 3">
    <name type="scientific">Ogataea philodendri</name>
    <dbReference type="NCBI Taxonomy" id="1378263"/>
    <lineage>
        <taxon>Eukaryota</taxon>
        <taxon>Fungi</taxon>
        <taxon>Dikarya</taxon>
        <taxon>Ascomycota</taxon>
        <taxon>Saccharomycotina</taxon>
        <taxon>Pichiomycetes</taxon>
        <taxon>Pichiales</taxon>
        <taxon>Pichiaceae</taxon>
        <taxon>Ogataea</taxon>
    </lineage>
</organism>
<sequence length="224" mass="24343">MVLCLDGFLNVPAASPNSSAPGRGDSDGQNSCSIRRNKPRPIGLDRNPDIPALRQSSLLLWSANAVRATIGPVYLSSSLITRVAESPSMFGIWTSIKTRSYVSLLAWASFIRRMASDPSHASVVSVIPSSLNIRLITSWLTRLSSAIRNRSEQEPVDATPEELDDVPELVDDFRFECAVPVEALVIRSGFWKYEISFSLVLLNASSSAKLTFLILSSSGSNSPT</sequence>
<dbReference type="AlphaFoldDB" id="A0A9P8NZT5"/>
<name>A0A9P8NZT5_9ASCO</name>
<gene>
    <name evidence="2" type="ORF">OGAPHI_005849</name>
</gene>
<evidence type="ECO:0000313" key="2">
    <source>
        <dbReference type="EMBL" id="KAH3662597.1"/>
    </source>
</evidence>
<dbReference type="EMBL" id="JAEUBE010000378">
    <property type="protein sequence ID" value="KAH3662597.1"/>
    <property type="molecule type" value="Genomic_DNA"/>
</dbReference>
<accession>A0A9P8NZT5</accession>